<dbReference type="GO" id="GO:0046933">
    <property type="term" value="F:proton-transporting ATP synthase activity, rotational mechanism"/>
    <property type="evidence" value="ECO:0007669"/>
    <property type="project" value="UniProtKB-UniRule"/>
</dbReference>
<evidence type="ECO:0000256" key="7">
    <source>
        <dbReference type="ARBA" id="ARBA00054855"/>
    </source>
</evidence>
<comment type="function">
    <text evidence="7 8">Produces ATP from ADP in the presence of a proton gradient across the membrane. The V-type alpha chain is a catalytic subunit.</text>
</comment>
<proteinExistence type="inferred from homology"/>
<dbReference type="InterPro" id="IPR027417">
    <property type="entry name" value="P-loop_NTPase"/>
</dbReference>
<feature type="domain" description="ATP synthase A/B type C-terminal" evidence="12">
    <location>
        <begin position="451"/>
        <end position="519"/>
    </location>
</feature>
<dbReference type="CDD" id="cd01134">
    <property type="entry name" value="V_A-ATPase_A"/>
    <property type="match status" value="1"/>
</dbReference>
<dbReference type="PANTHER" id="PTHR43607:SF1">
    <property type="entry name" value="H(+)-TRANSPORTING TWO-SECTOR ATPASE"/>
    <property type="match status" value="1"/>
</dbReference>
<dbReference type="Pfam" id="PF00006">
    <property type="entry name" value="ATP-synt_ab"/>
    <property type="match status" value="1"/>
</dbReference>
<protein>
    <recommendedName>
        <fullName evidence="8">V-type ATP synthase alpha chain</fullName>
        <ecNumber evidence="8">7.1.2.2</ecNumber>
    </recommendedName>
    <alternativeName>
        <fullName evidence="8">V-ATPase subunit A</fullName>
    </alternativeName>
</protein>
<dbReference type="AlphaFoldDB" id="A0A1Y1S348"/>
<evidence type="ECO:0000259" key="9">
    <source>
        <dbReference type="Pfam" id="PF00006"/>
    </source>
</evidence>
<evidence type="ECO:0000256" key="1">
    <source>
        <dbReference type="ARBA" id="ARBA00008936"/>
    </source>
</evidence>
<organism evidence="13 14">
    <name type="scientific">Marispirochaeta aestuarii</name>
    <dbReference type="NCBI Taxonomy" id="1963862"/>
    <lineage>
        <taxon>Bacteria</taxon>
        <taxon>Pseudomonadati</taxon>
        <taxon>Spirochaetota</taxon>
        <taxon>Spirochaetia</taxon>
        <taxon>Spirochaetales</taxon>
        <taxon>Spirochaetaceae</taxon>
        <taxon>Marispirochaeta</taxon>
    </lineage>
</organism>
<dbReference type="SUPFAM" id="SSF52540">
    <property type="entry name" value="P-loop containing nucleoside triphosphate hydrolases"/>
    <property type="match status" value="1"/>
</dbReference>
<keyword evidence="4 8" id="KW-0067">ATP-binding</keyword>
<keyword evidence="8" id="KW-0375">Hydrogen ion transport</keyword>
<dbReference type="InterPro" id="IPR000194">
    <property type="entry name" value="ATPase_F1/V1/A1_a/bsu_nucl-bd"/>
</dbReference>
<dbReference type="EMBL" id="MWQY01000003">
    <property type="protein sequence ID" value="ORC37354.1"/>
    <property type="molecule type" value="Genomic_DNA"/>
</dbReference>
<dbReference type="InterPro" id="IPR020003">
    <property type="entry name" value="ATPase_a/bsu_AS"/>
</dbReference>
<evidence type="ECO:0000259" key="10">
    <source>
        <dbReference type="Pfam" id="PF02874"/>
    </source>
</evidence>
<name>A0A1Y1S348_9SPIO</name>
<gene>
    <name evidence="8" type="primary">atpA</name>
    <name evidence="13" type="ORF">B4O97_03950</name>
</gene>
<evidence type="ECO:0000256" key="3">
    <source>
        <dbReference type="ARBA" id="ARBA00022741"/>
    </source>
</evidence>
<evidence type="ECO:0000313" key="14">
    <source>
        <dbReference type="Proteomes" id="UP000192343"/>
    </source>
</evidence>
<evidence type="ECO:0000256" key="6">
    <source>
        <dbReference type="ARBA" id="ARBA00023065"/>
    </source>
</evidence>
<dbReference type="Pfam" id="PF02874">
    <property type="entry name" value="ATP-synt_ab_N"/>
    <property type="match status" value="1"/>
</dbReference>
<evidence type="ECO:0000259" key="11">
    <source>
        <dbReference type="Pfam" id="PF16886"/>
    </source>
</evidence>
<dbReference type="Pfam" id="PF22919">
    <property type="entry name" value="ATP-synt_VA_C"/>
    <property type="match status" value="1"/>
</dbReference>
<evidence type="ECO:0000259" key="12">
    <source>
        <dbReference type="Pfam" id="PF22919"/>
    </source>
</evidence>
<dbReference type="InterPro" id="IPR055190">
    <property type="entry name" value="ATP-synt_VA_C"/>
</dbReference>
<dbReference type="Gene3D" id="3.40.50.300">
    <property type="entry name" value="P-loop containing nucleotide triphosphate hydrolases"/>
    <property type="match status" value="1"/>
</dbReference>
<dbReference type="Pfam" id="PF16886">
    <property type="entry name" value="ATP-synt_ab_Xtn"/>
    <property type="match status" value="1"/>
</dbReference>
<evidence type="ECO:0000256" key="8">
    <source>
        <dbReference type="HAMAP-Rule" id="MF_00309"/>
    </source>
</evidence>
<accession>A0A1Y1S348</accession>
<sequence length="588" mass="64899">MTNGTVVGINGNMVTVAVDGTVSMNEVGYILVGDQRLKAEVIRVNANNVELQVFEITRGIGIGDKVEFTGELLAVELGPGLLGQIYDGLQNPLPKLAEQCGFFLQRGVYLDALSRERKWEFTPSVKTGDTVQSGDSLGTVPEGIFKHRIMVPFSFKGVYTVESVADAGSYTVDDTVAVIKDDSGNTHTLTMKFEWPVKRAISAYEERLKPSEPMVTKVRIIDTFLPVARGGTYCIPGPFGAGKTVLQQVTSRNAEVDVVIIAACGERAGEVVETLKEFPELLDPRTGKTLMERTIIIANTSSMPVAAREASVYTAVTLAEYYRQMGLHVLLLADSTSRWAQAMREMSGRLEEIPGEEAFPAYLESTIASFYERAGLVRLKDGSIGSVTIGGTVSPAGGNFEEPVTQATLKVVGAFHGLSRERSDARKYPAIHPLDSWSKYEGSVNHALTEYARELLFRGDEIGQMMKVVGEEGTSLDDFVIYLKSDFLDAVYLQQDSFDAIDFSVSVERQDHIFNILFKVLGGKLNFESKEEARSYFNNLRQLFIDYNRSQWQGDEFKELEGKILKMIDERQAGMESKAARLLQTVAE</sequence>
<dbReference type="InterPro" id="IPR022878">
    <property type="entry name" value="V-ATPase_asu"/>
</dbReference>
<dbReference type="GO" id="GO:0046961">
    <property type="term" value="F:proton-transporting ATPase activity, rotational mechanism"/>
    <property type="evidence" value="ECO:0007669"/>
    <property type="project" value="InterPro"/>
</dbReference>
<dbReference type="PROSITE" id="PS00152">
    <property type="entry name" value="ATPASE_ALPHA_BETA"/>
    <property type="match status" value="1"/>
</dbReference>
<dbReference type="HAMAP" id="MF_00309">
    <property type="entry name" value="ATP_synth_A_arch"/>
    <property type="match status" value="1"/>
</dbReference>
<evidence type="ECO:0000256" key="5">
    <source>
        <dbReference type="ARBA" id="ARBA00022967"/>
    </source>
</evidence>
<dbReference type="GO" id="GO:0005524">
    <property type="term" value="F:ATP binding"/>
    <property type="evidence" value="ECO:0007669"/>
    <property type="project" value="UniProtKB-UniRule"/>
</dbReference>
<evidence type="ECO:0000256" key="2">
    <source>
        <dbReference type="ARBA" id="ARBA00022448"/>
    </source>
</evidence>
<feature type="domain" description="ATPase F1/V1/A1 complex alpha/beta subunit nucleotide-binding" evidence="9">
    <location>
        <begin position="218"/>
        <end position="438"/>
    </location>
</feature>
<dbReference type="Proteomes" id="UP000192343">
    <property type="component" value="Unassembled WGS sequence"/>
</dbReference>
<keyword evidence="3 8" id="KW-0547">Nucleotide-binding</keyword>
<feature type="domain" description="ATPase F1/V1/A1 complex alpha/beta subunit N-terminal" evidence="10">
    <location>
        <begin position="6"/>
        <end position="70"/>
    </location>
</feature>
<dbReference type="CDD" id="cd01426">
    <property type="entry name" value="ATP-synt_F1_V1_A1_AB_FliI_N"/>
    <property type="match status" value="1"/>
</dbReference>
<keyword evidence="8" id="KW-0066">ATP synthesis</keyword>
<dbReference type="Gene3D" id="2.40.30.20">
    <property type="match status" value="1"/>
</dbReference>
<dbReference type="PANTHER" id="PTHR43607">
    <property type="entry name" value="V-TYPE PROTON ATPASE CATALYTIC SUBUNIT A"/>
    <property type="match status" value="1"/>
</dbReference>
<feature type="domain" description="ATPsynthase alpha/beta subunit barrel-sandwich" evidence="11">
    <location>
        <begin position="111"/>
        <end position="198"/>
    </location>
</feature>
<feature type="binding site" evidence="8">
    <location>
        <begin position="237"/>
        <end position="244"/>
    </location>
    <ligand>
        <name>ATP</name>
        <dbReference type="ChEBI" id="CHEBI:30616"/>
    </ligand>
</feature>
<dbReference type="Gene3D" id="2.40.50.100">
    <property type="match status" value="1"/>
</dbReference>
<dbReference type="Gene3D" id="1.10.1140.10">
    <property type="entry name" value="Bovine Mitochondrial F1-atpase, Atp Synthase Beta Chain, Chain D, domain 3"/>
    <property type="match status" value="1"/>
</dbReference>
<dbReference type="InterPro" id="IPR024034">
    <property type="entry name" value="ATPase_F1/V1_b/a_C"/>
</dbReference>
<comment type="similarity">
    <text evidence="1 8">Belongs to the ATPase alpha/beta chains family.</text>
</comment>
<dbReference type="InterPro" id="IPR023366">
    <property type="entry name" value="ATP_synth_asu-like_sf"/>
</dbReference>
<comment type="catalytic activity">
    <reaction evidence="8">
        <text>ATP + H2O + 4 H(+)(in) = ADP + phosphate + 5 H(+)(out)</text>
        <dbReference type="Rhea" id="RHEA:57720"/>
        <dbReference type="ChEBI" id="CHEBI:15377"/>
        <dbReference type="ChEBI" id="CHEBI:15378"/>
        <dbReference type="ChEBI" id="CHEBI:30616"/>
        <dbReference type="ChEBI" id="CHEBI:43474"/>
        <dbReference type="ChEBI" id="CHEBI:456216"/>
        <dbReference type="EC" id="7.1.2.2"/>
    </reaction>
</comment>
<dbReference type="InterPro" id="IPR004100">
    <property type="entry name" value="ATPase_F1/V1/A1_a/bsu_N"/>
</dbReference>
<evidence type="ECO:0000313" key="13">
    <source>
        <dbReference type="EMBL" id="ORC37354.1"/>
    </source>
</evidence>
<keyword evidence="5 8" id="KW-1278">Translocase</keyword>
<keyword evidence="6 8" id="KW-0406">Ion transport</keyword>
<comment type="caution">
    <text evidence="13">The sequence shown here is derived from an EMBL/GenBank/DDBJ whole genome shotgun (WGS) entry which is preliminary data.</text>
</comment>
<evidence type="ECO:0000256" key="4">
    <source>
        <dbReference type="ARBA" id="ARBA00022840"/>
    </source>
</evidence>
<dbReference type="EC" id="7.1.2.2" evidence="8"/>
<reference evidence="13 14" key="1">
    <citation type="submission" date="2017-03" db="EMBL/GenBank/DDBJ databases">
        <title>Draft Genome sequence of Marispirochaeta sp. strain JC444.</title>
        <authorList>
            <person name="Shivani Y."/>
            <person name="Subhash Y."/>
            <person name="Sasikala C."/>
            <person name="Ramana C."/>
        </authorList>
    </citation>
    <scope>NUCLEOTIDE SEQUENCE [LARGE SCALE GENOMIC DNA]</scope>
    <source>
        <strain evidence="13 14">JC444</strain>
    </source>
</reference>
<dbReference type="NCBIfam" id="NF003220">
    <property type="entry name" value="PRK04192.1"/>
    <property type="match status" value="1"/>
</dbReference>
<keyword evidence="2 8" id="KW-0813">Transport</keyword>
<dbReference type="OrthoDB" id="9803053at2"/>
<dbReference type="STRING" id="1963862.B4O97_03950"/>
<dbReference type="InterPro" id="IPR031686">
    <property type="entry name" value="ATP-synth_a_Xtn"/>
</dbReference>
<dbReference type="GO" id="GO:0042777">
    <property type="term" value="P:proton motive force-driven plasma membrane ATP synthesis"/>
    <property type="evidence" value="ECO:0007669"/>
    <property type="project" value="UniProtKB-UniRule"/>
</dbReference>
<dbReference type="RefSeq" id="WP_083048544.1">
    <property type="nucleotide sequence ID" value="NZ_MWQY01000003.1"/>
</dbReference>
<keyword evidence="14" id="KW-1185">Reference proteome</keyword>